<organism evidence="2 3">
    <name type="scientific">Mucilaginibacter pankratovii</name>
    <dbReference type="NCBI Taxonomy" id="2772110"/>
    <lineage>
        <taxon>Bacteria</taxon>
        <taxon>Pseudomonadati</taxon>
        <taxon>Bacteroidota</taxon>
        <taxon>Sphingobacteriia</taxon>
        <taxon>Sphingobacteriales</taxon>
        <taxon>Sphingobacteriaceae</taxon>
        <taxon>Mucilaginibacter</taxon>
    </lineage>
</organism>
<evidence type="ECO:0000313" key="3">
    <source>
        <dbReference type="Proteomes" id="UP000606600"/>
    </source>
</evidence>
<evidence type="ECO:0000313" key="2">
    <source>
        <dbReference type="EMBL" id="MBD1365864.1"/>
    </source>
</evidence>
<keyword evidence="1" id="KW-0732">Signal</keyword>
<evidence type="ECO:0000256" key="1">
    <source>
        <dbReference type="SAM" id="SignalP"/>
    </source>
</evidence>
<keyword evidence="3" id="KW-1185">Reference proteome</keyword>
<dbReference type="EMBL" id="JACWMY010000010">
    <property type="protein sequence ID" value="MBD1365864.1"/>
    <property type="molecule type" value="Genomic_DNA"/>
</dbReference>
<reference evidence="2 3" key="1">
    <citation type="submission" date="2020-09" db="EMBL/GenBank/DDBJ databases">
        <title>Novel species of Mucilaginibacter isolated from a glacier on the Tibetan Plateau.</title>
        <authorList>
            <person name="Liu Q."/>
            <person name="Xin Y.-H."/>
        </authorList>
    </citation>
    <scope>NUCLEOTIDE SEQUENCE [LARGE SCALE GENOMIC DNA]</scope>
    <source>
        <strain evidence="2 3">ZT4R22</strain>
    </source>
</reference>
<protein>
    <submittedName>
        <fullName evidence="2">DUF4932 domain-containing protein</fullName>
    </submittedName>
</protein>
<comment type="caution">
    <text evidence="2">The sequence shown here is derived from an EMBL/GenBank/DDBJ whole genome shotgun (WGS) entry which is preliminary data.</text>
</comment>
<gene>
    <name evidence="2" type="ORF">IDJ77_18760</name>
</gene>
<accession>A0ABR7WU75</accession>
<proteinExistence type="predicted"/>
<dbReference type="RefSeq" id="WP_191190529.1">
    <property type="nucleotide sequence ID" value="NZ_JACWMY010000010.1"/>
</dbReference>
<name>A0ABR7WU75_9SPHI</name>
<feature type="chain" id="PRO_5046266516" evidence="1">
    <location>
        <begin position="20"/>
        <end position="466"/>
    </location>
</feature>
<sequence length="466" mass="54212">MRYFYALLMLISCSAASFAQDVMKSYPKVVSTPSDTVYLKWNFYPDKYPKILRAGDTVNIGTDGALGMVGTIYYGKDSIVMPYTSAPNAQKLYVTFAMPKGKQGVLEFRFNGVTAAFPGDYIAKNTGKVQFEIPEVYELANVIWTLSPSGQRATDLWKQGSYYEKMMAYFKPYLNHPIFKQLDFADSVFYENYYGFRENSFMYHFAKNKIVNTGPYYYVFGDEDKTDLFTRLLPLAEDFALKSKFREFYKQNQPFYTEKISREAQLMPIKSMWTWMEEQFPKRTYKSYKVVFSPLIGGSHSTQNYSSETKNGSFNESVMFVCATDRYEKPTWTEKQKEGLMSGIVFTEIDHNYVNPVSNKYRLPIDSVFKNRVFWANEVKSYNSSMAVFNEYMTHAVFCLWVMDTYDKATADVVIGLREDLMVNKRKFSKFKEFNQTLMAMHKQQPQTPVADLYKAILTWSKAEMK</sequence>
<feature type="signal peptide" evidence="1">
    <location>
        <begin position="1"/>
        <end position="19"/>
    </location>
</feature>
<dbReference type="Proteomes" id="UP000606600">
    <property type="component" value="Unassembled WGS sequence"/>
</dbReference>